<proteinExistence type="predicted"/>
<keyword evidence="2" id="KW-1185">Reference proteome</keyword>
<dbReference type="AlphaFoldDB" id="A0A979FRF4"/>
<protein>
    <submittedName>
        <fullName evidence="3">Uncharacterized protein</fullName>
    </submittedName>
</protein>
<gene>
    <name evidence="3" type="primary">LOC125178905</name>
</gene>
<feature type="region of interest" description="Disordered" evidence="1">
    <location>
        <begin position="327"/>
        <end position="368"/>
    </location>
</feature>
<feature type="region of interest" description="Disordered" evidence="1">
    <location>
        <begin position="15"/>
        <end position="40"/>
    </location>
</feature>
<evidence type="ECO:0000313" key="2">
    <source>
        <dbReference type="Proteomes" id="UP000694843"/>
    </source>
</evidence>
<accession>A0A979FRF4</accession>
<feature type="compositionally biased region" description="Low complexity" evidence="1">
    <location>
        <begin position="160"/>
        <end position="179"/>
    </location>
</feature>
<evidence type="ECO:0000313" key="3">
    <source>
        <dbReference type="RefSeq" id="XP_047739711.1"/>
    </source>
</evidence>
<feature type="compositionally biased region" description="Polar residues" evidence="1">
    <location>
        <begin position="348"/>
        <end position="368"/>
    </location>
</feature>
<feature type="compositionally biased region" description="Polar residues" evidence="1">
    <location>
        <begin position="122"/>
        <end position="147"/>
    </location>
</feature>
<organism evidence="2 3">
    <name type="scientific">Hyalella azteca</name>
    <name type="common">Amphipod</name>
    <dbReference type="NCBI Taxonomy" id="294128"/>
    <lineage>
        <taxon>Eukaryota</taxon>
        <taxon>Metazoa</taxon>
        <taxon>Ecdysozoa</taxon>
        <taxon>Arthropoda</taxon>
        <taxon>Crustacea</taxon>
        <taxon>Multicrustacea</taxon>
        <taxon>Malacostraca</taxon>
        <taxon>Eumalacostraca</taxon>
        <taxon>Peracarida</taxon>
        <taxon>Amphipoda</taxon>
        <taxon>Senticaudata</taxon>
        <taxon>Talitrida</taxon>
        <taxon>Talitroidea</taxon>
        <taxon>Hyalellidae</taxon>
        <taxon>Hyalella</taxon>
    </lineage>
</organism>
<feature type="compositionally biased region" description="Basic and acidic residues" evidence="1">
    <location>
        <begin position="108"/>
        <end position="120"/>
    </location>
</feature>
<name>A0A979FRF4_HYAAZ</name>
<feature type="region of interest" description="Disordered" evidence="1">
    <location>
        <begin position="223"/>
        <end position="259"/>
    </location>
</feature>
<dbReference type="GeneID" id="125178905"/>
<feature type="region of interest" description="Disordered" evidence="1">
    <location>
        <begin position="108"/>
        <end position="179"/>
    </location>
</feature>
<evidence type="ECO:0000256" key="1">
    <source>
        <dbReference type="SAM" id="MobiDB-lite"/>
    </source>
</evidence>
<feature type="compositionally biased region" description="Low complexity" evidence="1">
    <location>
        <begin position="223"/>
        <end position="250"/>
    </location>
</feature>
<sequence length="388" mass="40424">MDIARSQLDIDMTRAQALRDSEQPSIGCTSSQPVRSQKGERFVTEGCARSDRASQFGGIAVSLASSFTIRHAPGASKCAKSPNFGAINATQTPVRKASSRLMLISELEHSSKKTDDRHSSYAEASNTATHSEGTVAVTSSPASTVLENPSRVVYHRGPRAVSPTSAPQQSAASVSTTSAPQQSAVSVSTTSAPQQIAASVSTTSASQQSAASVSTTSAPQQSAASVSTTSAPQQSAASVSTTSAPQQSAALVSHTSDTQRSHVIALPTSASARSAATAPPELDPTQKSVKVVRVTRSRDAADTLTAKSQMDLHGTTSQSLRWEFVDPGGGARQASRVEPGRQEARATRMTSPPQKTWRSGESHSSTLSKGSCFQIDVPRVLSYVTLPI</sequence>
<dbReference type="KEGG" id="hazt:125178905"/>
<feature type="compositionally biased region" description="Polar residues" evidence="1">
    <location>
        <begin position="23"/>
        <end position="35"/>
    </location>
</feature>
<dbReference type="Proteomes" id="UP000694843">
    <property type="component" value="Unplaced"/>
</dbReference>
<reference evidence="3" key="1">
    <citation type="submission" date="2025-08" db="UniProtKB">
        <authorList>
            <consortium name="RefSeq"/>
        </authorList>
    </citation>
    <scope>IDENTIFICATION</scope>
    <source>
        <tissue evidence="3">Whole organism</tissue>
    </source>
</reference>
<dbReference type="RefSeq" id="XP_047739711.1">
    <property type="nucleotide sequence ID" value="XM_047883755.1"/>
</dbReference>